<reference evidence="2" key="1">
    <citation type="journal article" date="2019" name="Int. J. Syst. Evol. Microbiol.">
        <title>The Global Catalogue of Microorganisms (GCM) 10K type strain sequencing project: providing services to taxonomists for standard genome sequencing and annotation.</title>
        <authorList>
            <consortium name="The Broad Institute Genomics Platform"/>
            <consortium name="The Broad Institute Genome Sequencing Center for Infectious Disease"/>
            <person name="Wu L."/>
            <person name="Ma J."/>
        </authorList>
    </citation>
    <scope>NUCLEOTIDE SEQUENCE [LARGE SCALE GENOMIC DNA]</scope>
    <source>
        <strain evidence="2">JCM 13004</strain>
    </source>
</reference>
<dbReference type="InterPro" id="IPR019587">
    <property type="entry name" value="Polyketide_cyclase/dehydratase"/>
</dbReference>
<accession>A0ABP4HL71</accession>
<dbReference type="RefSeq" id="WP_344445493.1">
    <property type="nucleotide sequence ID" value="NZ_BAAALF010000167.1"/>
</dbReference>
<gene>
    <name evidence="1" type="ORF">GCM10009665_62840</name>
</gene>
<dbReference type="EMBL" id="BAAALF010000167">
    <property type="protein sequence ID" value="GAA1264959.1"/>
    <property type="molecule type" value="Genomic_DNA"/>
</dbReference>
<comment type="caution">
    <text evidence="1">The sequence shown here is derived from an EMBL/GenBank/DDBJ whole genome shotgun (WGS) entry which is preliminary data.</text>
</comment>
<dbReference type="Proteomes" id="UP001500037">
    <property type="component" value="Unassembled WGS sequence"/>
</dbReference>
<evidence type="ECO:0000313" key="1">
    <source>
        <dbReference type="EMBL" id="GAA1264959.1"/>
    </source>
</evidence>
<sequence>MWEYEHAIESDATPAAIWRLWSDVENWGNWNADIEAIELRGPFATGTEISMTPAGQEPVLLRIGDLVEGELFVDEAEFDGLLLRTMHRVESLAGERSRVVYRMEITGPAADEAGPQIGPAVTGDWPETMAALVAHAKG</sequence>
<dbReference type="Gene3D" id="3.30.530.20">
    <property type="match status" value="1"/>
</dbReference>
<proteinExistence type="predicted"/>
<dbReference type="Pfam" id="PF10604">
    <property type="entry name" value="Polyketide_cyc2"/>
    <property type="match status" value="1"/>
</dbReference>
<evidence type="ECO:0008006" key="3">
    <source>
        <dbReference type="Google" id="ProtNLM"/>
    </source>
</evidence>
<dbReference type="SUPFAM" id="SSF55961">
    <property type="entry name" value="Bet v1-like"/>
    <property type="match status" value="1"/>
</dbReference>
<dbReference type="InterPro" id="IPR023393">
    <property type="entry name" value="START-like_dom_sf"/>
</dbReference>
<organism evidence="1 2">
    <name type="scientific">Kitasatospora nipponensis</name>
    <dbReference type="NCBI Taxonomy" id="258049"/>
    <lineage>
        <taxon>Bacteria</taxon>
        <taxon>Bacillati</taxon>
        <taxon>Actinomycetota</taxon>
        <taxon>Actinomycetes</taxon>
        <taxon>Kitasatosporales</taxon>
        <taxon>Streptomycetaceae</taxon>
        <taxon>Kitasatospora</taxon>
    </lineage>
</organism>
<protein>
    <recommendedName>
        <fullName evidence="3">Polyketide cyclase/dehydrase/lipid transport protein</fullName>
    </recommendedName>
</protein>
<name>A0ABP4HL71_9ACTN</name>
<evidence type="ECO:0000313" key="2">
    <source>
        <dbReference type="Proteomes" id="UP001500037"/>
    </source>
</evidence>
<keyword evidence="2" id="KW-1185">Reference proteome</keyword>